<dbReference type="EMBL" id="MU253847">
    <property type="protein sequence ID" value="KAG9245441.1"/>
    <property type="molecule type" value="Genomic_DNA"/>
</dbReference>
<feature type="compositionally biased region" description="Basic and acidic residues" evidence="1">
    <location>
        <begin position="448"/>
        <end position="477"/>
    </location>
</feature>
<feature type="compositionally biased region" description="Basic and acidic residues" evidence="1">
    <location>
        <begin position="56"/>
        <end position="70"/>
    </location>
</feature>
<evidence type="ECO:0000313" key="3">
    <source>
        <dbReference type="Proteomes" id="UP000887226"/>
    </source>
</evidence>
<dbReference type="AlphaFoldDB" id="A0A9P7Z543"/>
<accession>A0A9P7Z543</accession>
<dbReference type="Proteomes" id="UP000887226">
    <property type="component" value="Unassembled WGS sequence"/>
</dbReference>
<gene>
    <name evidence="2" type="ORF">BJ878DRAFT_541282</name>
</gene>
<proteinExistence type="predicted"/>
<feature type="region of interest" description="Disordered" evidence="1">
    <location>
        <begin position="315"/>
        <end position="334"/>
    </location>
</feature>
<feature type="compositionally biased region" description="Polar residues" evidence="1">
    <location>
        <begin position="495"/>
        <end position="511"/>
    </location>
</feature>
<organism evidence="2 3">
    <name type="scientific">Calycina marina</name>
    <dbReference type="NCBI Taxonomy" id="1763456"/>
    <lineage>
        <taxon>Eukaryota</taxon>
        <taxon>Fungi</taxon>
        <taxon>Dikarya</taxon>
        <taxon>Ascomycota</taxon>
        <taxon>Pezizomycotina</taxon>
        <taxon>Leotiomycetes</taxon>
        <taxon>Helotiales</taxon>
        <taxon>Pezizellaceae</taxon>
        <taxon>Calycina</taxon>
    </lineage>
</organism>
<evidence type="ECO:0000256" key="1">
    <source>
        <dbReference type="SAM" id="MobiDB-lite"/>
    </source>
</evidence>
<feature type="region of interest" description="Disordered" evidence="1">
    <location>
        <begin position="491"/>
        <end position="524"/>
    </location>
</feature>
<feature type="compositionally biased region" description="Basic and acidic residues" evidence="1">
    <location>
        <begin position="402"/>
        <end position="411"/>
    </location>
</feature>
<dbReference type="OrthoDB" id="4578295at2759"/>
<sequence length="877" mass="100573">MALKRIPRPCRQIRKREWLLDLSDSSAGPSLQEISDDDLTSLQTDKDEQDEDEQDEEKKEKEEKEERRQEVQLGLSFRPARRNSNVLNVASRKRTIEVCLEGSSTKRRRPNIQFLIHETPPTRSPRPASSSNMFGTTSARARWATRAQRSPLSLSRSISGNCHIYPRMPLPKSPVLTPELTLLKQDYRREYNFLTLASFRKSPKARPYYEKLVKSNVGQLRAEASSILGEQYYGDFEDGIPDPTFSIRLGYIHDAIDAIDEDLKRGTGPFFGMTQTELEEKRKMYREDSDKLHEMAGKKNFAAFYTARKNLKEARMYDSSRRKKSNTASQKARRRTIEATRIAAFLEEGRQLDSERQAGKYQVLLAEDLEKQVTIENSRLEVDRKQQANDYQPDLQRQRAAYGKEVEMQKTERKRKERVLTEEKKREEEEVLKNRKQAGEQDLQPAWEDVKAAHEAAKRRREAEQAAEDEKKKNEEAEIERLLRELALEREARQQKQQHTPAQTRCKTENGQKAGKNPFLGGNTKQNMATEQVFKKKSNTEVHRTGEQESARTQQTGYKEKARVKPIECAKQSQARIRAEAQDLADDAVKAGRQKRNRETAAKFKYSKKVFPTDKNVAGEDEQARMALQHSFPNGYRKIQTSGEGLDCGLRAVILSFIAQGPAGVTPPTIEELRHIILVDEDINNMNEELGEEGDPERRDNANEWFIDQLAAALQKWGESRQPRLDLRLCWVLANGRANLLERNAPFQSTYIWITNNSSSGQDENRDKSASPSPEDDNKDGELEKLEESEEPQKPHATESDKEHHTVEHPGKPNPKPEPEQDKKDEAAEQDVEPPKKQPKKQSKKDAPPLKELKLKQPPKKPVKKQPKKDPACTKGG</sequence>
<feature type="compositionally biased region" description="Basic and acidic residues" evidence="1">
    <location>
        <begin position="538"/>
        <end position="550"/>
    </location>
</feature>
<feature type="region of interest" description="Disordered" evidence="1">
    <location>
        <begin position="384"/>
        <end position="477"/>
    </location>
</feature>
<feature type="region of interest" description="Disordered" evidence="1">
    <location>
        <begin position="756"/>
        <end position="877"/>
    </location>
</feature>
<feature type="compositionally biased region" description="Basic and acidic residues" evidence="1">
    <location>
        <begin position="868"/>
        <end position="877"/>
    </location>
</feature>
<feature type="compositionally biased region" description="Basic residues" evidence="1">
    <location>
        <begin position="857"/>
        <end position="867"/>
    </location>
</feature>
<comment type="caution">
    <text evidence="2">The sequence shown here is derived from an EMBL/GenBank/DDBJ whole genome shotgun (WGS) entry which is preliminary data.</text>
</comment>
<feature type="compositionally biased region" description="Basic and acidic residues" evidence="1">
    <location>
        <begin position="844"/>
        <end position="855"/>
    </location>
</feature>
<feature type="compositionally biased region" description="Basic and acidic residues" evidence="1">
    <location>
        <begin position="780"/>
        <end position="827"/>
    </location>
</feature>
<name>A0A9P7Z543_9HELO</name>
<feature type="region of interest" description="Disordered" evidence="1">
    <location>
        <begin position="25"/>
        <end position="79"/>
    </location>
</feature>
<evidence type="ECO:0000313" key="2">
    <source>
        <dbReference type="EMBL" id="KAG9245441.1"/>
    </source>
</evidence>
<reference evidence="2" key="1">
    <citation type="journal article" date="2021" name="IMA Fungus">
        <title>Genomic characterization of three marine fungi, including Emericellopsis atlantica sp. nov. with signatures of a generalist lifestyle and marine biomass degradation.</title>
        <authorList>
            <person name="Hagestad O.C."/>
            <person name="Hou L."/>
            <person name="Andersen J.H."/>
            <person name="Hansen E.H."/>
            <person name="Altermark B."/>
            <person name="Li C."/>
            <person name="Kuhnert E."/>
            <person name="Cox R.J."/>
            <person name="Crous P.W."/>
            <person name="Spatafora J.W."/>
            <person name="Lail K."/>
            <person name="Amirebrahimi M."/>
            <person name="Lipzen A."/>
            <person name="Pangilinan J."/>
            <person name="Andreopoulos W."/>
            <person name="Hayes R.D."/>
            <person name="Ng V."/>
            <person name="Grigoriev I.V."/>
            <person name="Jackson S.A."/>
            <person name="Sutton T.D.S."/>
            <person name="Dobson A.D.W."/>
            <person name="Rama T."/>
        </authorList>
    </citation>
    <scope>NUCLEOTIDE SEQUENCE</scope>
    <source>
        <strain evidence="2">TRa3180A</strain>
    </source>
</reference>
<keyword evidence="3" id="KW-1185">Reference proteome</keyword>
<feature type="compositionally biased region" description="Basic and acidic residues" evidence="1">
    <location>
        <begin position="418"/>
        <end position="439"/>
    </location>
</feature>
<protein>
    <submittedName>
        <fullName evidence="2">Uncharacterized protein</fullName>
    </submittedName>
</protein>
<feature type="region of interest" description="Disordered" evidence="1">
    <location>
        <begin position="537"/>
        <end position="560"/>
    </location>
</feature>